<dbReference type="AlphaFoldDB" id="A0AAD9MQS3"/>
<dbReference type="Proteomes" id="UP001208570">
    <property type="component" value="Unassembled WGS sequence"/>
</dbReference>
<reference evidence="3" key="1">
    <citation type="journal article" date="2023" name="Mol. Biol. Evol.">
        <title>Third-Generation Sequencing Reveals the Adaptive Role of the Epigenome in Three Deep-Sea Polychaetes.</title>
        <authorList>
            <person name="Perez M."/>
            <person name="Aroh O."/>
            <person name="Sun Y."/>
            <person name="Lan Y."/>
            <person name="Juniper S.K."/>
            <person name="Young C.R."/>
            <person name="Angers B."/>
            <person name="Qian P.Y."/>
        </authorList>
    </citation>
    <scope>NUCLEOTIDE SEQUENCE</scope>
    <source>
        <strain evidence="3">P08H-3</strain>
    </source>
</reference>
<keyword evidence="1" id="KW-1133">Transmembrane helix</keyword>
<feature type="transmembrane region" description="Helical" evidence="1">
    <location>
        <begin position="87"/>
        <end position="104"/>
    </location>
</feature>
<keyword evidence="1" id="KW-0472">Membrane</keyword>
<proteinExistence type="predicted"/>
<organism evidence="3 4">
    <name type="scientific">Paralvinella palmiformis</name>
    <dbReference type="NCBI Taxonomy" id="53620"/>
    <lineage>
        <taxon>Eukaryota</taxon>
        <taxon>Metazoa</taxon>
        <taxon>Spiralia</taxon>
        <taxon>Lophotrochozoa</taxon>
        <taxon>Annelida</taxon>
        <taxon>Polychaeta</taxon>
        <taxon>Sedentaria</taxon>
        <taxon>Canalipalpata</taxon>
        <taxon>Terebellida</taxon>
        <taxon>Terebelliformia</taxon>
        <taxon>Alvinellidae</taxon>
        <taxon>Paralvinella</taxon>
    </lineage>
</organism>
<protein>
    <submittedName>
        <fullName evidence="3">Uncharacterized protein</fullName>
    </submittedName>
</protein>
<sequence>MAKVILLFTPMAVMLASSDALRCYNGTNIGSHLQANIADGCGGCLSLNIGVYVYGCSPVDCSQSTFYTNLGFKCCMDKDLCNSAAGVGHWFLMNAMLVLVAYLLSRN</sequence>
<name>A0AAD9MQS3_9ANNE</name>
<comment type="caution">
    <text evidence="3">The sequence shown here is derived from an EMBL/GenBank/DDBJ whole genome shotgun (WGS) entry which is preliminary data.</text>
</comment>
<dbReference type="EMBL" id="JAODUP010001736">
    <property type="protein sequence ID" value="KAK2139524.1"/>
    <property type="molecule type" value="Genomic_DNA"/>
</dbReference>
<keyword evidence="2" id="KW-0732">Signal</keyword>
<feature type="signal peptide" evidence="2">
    <location>
        <begin position="1"/>
        <end position="20"/>
    </location>
</feature>
<evidence type="ECO:0000313" key="3">
    <source>
        <dbReference type="EMBL" id="KAK2139524.1"/>
    </source>
</evidence>
<feature type="chain" id="PRO_5042021099" evidence="2">
    <location>
        <begin position="21"/>
        <end position="107"/>
    </location>
</feature>
<gene>
    <name evidence="3" type="ORF">LSH36_1737g00002</name>
</gene>
<evidence type="ECO:0000256" key="1">
    <source>
        <dbReference type="SAM" id="Phobius"/>
    </source>
</evidence>
<keyword evidence="4" id="KW-1185">Reference proteome</keyword>
<evidence type="ECO:0000256" key="2">
    <source>
        <dbReference type="SAM" id="SignalP"/>
    </source>
</evidence>
<keyword evidence="1" id="KW-0812">Transmembrane</keyword>
<evidence type="ECO:0000313" key="4">
    <source>
        <dbReference type="Proteomes" id="UP001208570"/>
    </source>
</evidence>
<accession>A0AAD9MQS3</accession>